<evidence type="ECO:0000313" key="1">
    <source>
        <dbReference type="EMBL" id="CAB0034126.1"/>
    </source>
</evidence>
<evidence type="ECO:0000313" key="2">
    <source>
        <dbReference type="Proteomes" id="UP000479190"/>
    </source>
</evidence>
<accession>A0A6H5IC79</accession>
<protein>
    <submittedName>
        <fullName evidence="1">Uncharacterized protein</fullName>
    </submittedName>
</protein>
<dbReference type="AlphaFoldDB" id="A0A6H5IC79"/>
<reference evidence="1 2" key="1">
    <citation type="submission" date="2020-02" db="EMBL/GenBank/DDBJ databases">
        <authorList>
            <person name="Ferguson B K."/>
        </authorList>
    </citation>
    <scope>NUCLEOTIDE SEQUENCE [LARGE SCALE GENOMIC DNA]</scope>
</reference>
<gene>
    <name evidence="1" type="ORF">TBRA_LOCUS6024</name>
</gene>
<organism evidence="1 2">
    <name type="scientific">Trichogramma brassicae</name>
    <dbReference type="NCBI Taxonomy" id="86971"/>
    <lineage>
        <taxon>Eukaryota</taxon>
        <taxon>Metazoa</taxon>
        <taxon>Ecdysozoa</taxon>
        <taxon>Arthropoda</taxon>
        <taxon>Hexapoda</taxon>
        <taxon>Insecta</taxon>
        <taxon>Pterygota</taxon>
        <taxon>Neoptera</taxon>
        <taxon>Endopterygota</taxon>
        <taxon>Hymenoptera</taxon>
        <taxon>Apocrita</taxon>
        <taxon>Proctotrupomorpha</taxon>
        <taxon>Chalcidoidea</taxon>
        <taxon>Trichogrammatidae</taxon>
        <taxon>Trichogramma</taxon>
    </lineage>
</organism>
<sequence>MSPGAGRSRSHVVLHSREATVVPATIVATHSHENSELDASMTPFLWTIIMILCSKIPRSSSLIRHHDRPSLEQQQQQQQQRSERYPAYYIFFRAVRARPRRARGDSASTRSHLNHNCRVQIPSLRQTDDISLKLCSYLENIELLLKSTLSYGSGAVLPGKPNDRHQLRDSCRDDRAASCSTTHKHTYRGHTVVRVDGGDYSAGVDFNMCSYGKDFQLCPGDRVAFLLTAQALLQHRAVDDAQQKWFEKCVCSRPVTPHEIHLDLLCHGRDDEESIYRVEHAAAFWLMALTLVHDGRLEYDQEFLFTIYIENMLESYETSYSGPQCHVEKLGARRRWSLPHMSAEVFLRHRQPLAPGIFYKNETLILSYKDIDDWFSENVIKVIEKHIDEFTQNGSGWTLNRIIAFTSTIMKYDPTKSSQGTAYIPLPPSLFITKEPATIDPYTDAKDPNTGYILEVDLEYPENRIHIHIRTFQPFCPSIGLPRVMDLNQFKKIALNQYPEGYEGSRFT</sequence>
<keyword evidence="2" id="KW-1185">Reference proteome</keyword>
<name>A0A6H5IC79_9HYME</name>
<dbReference type="Proteomes" id="UP000479190">
    <property type="component" value="Unassembled WGS sequence"/>
</dbReference>
<proteinExistence type="predicted"/>
<dbReference type="EMBL" id="CADCXV010000734">
    <property type="protein sequence ID" value="CAB0034126.1"/>
    <property type="molecule type" value="Genomic_DNA"/>
</dbReference>